<protein>
    <recommendedName>
        <fullName evidence="3">Haloacid dehalogenase</fullName>
    </recommendedName>
</protein>
<evidence type="ECO:0000313" key="2">
    <source>
        <dbReference type="Proteomes" id="UP000229600"/>
    </source>
</evidence>
<dbReference type="SFLD" id="SFLDG01129">
    <property type="entry name" value="C1.5:_HAD__Beta-PGM__Phosphata"/>
    <property type="match status" value="1"/>
</dbReference>
<evidence type="ECO:0008006" key="3">
    <source>
        <dbReference type="Google" id="ProtNLM"/>
    </source>
</evidence>
<accession>A0A2H0N4H7</accession>
<dbReference type="InterPro" id="IPR023214">
    <property type="entry name" value="HAD_sf"/>
</dbReference>
<dbReference type="PANTHER" id="PTHR43611">
    <property type="entry name" value="ALPHA-D-GLUCOSE 1-PHOSPHATE PHOSPHATASE"/>
    <property type="match status" value="1"/>
</dbReference>
<evidence type="ECO:0000313" key="1">
    <source>
        <dbReference type="EMBL" id="PIR03793.1"/>
    </source>
</evidence>
<dbReference type="InterPro" id="IPR036412">
    <property type="entry name" value="HAD-like_sf"/>
</dbReference>
<dbReference type="Gene3D" id="3.40.50.1000">
    <property type="entry name" value="HAD superfamily/HAD-like"/>
    <property type="match status" value="1"/>
</dbReference>
<dbReference type="Pfam" id="PF00702">
    <property type="entry name" value="Hydrolase"/>
    <property type="match status" value="1"/>
</dbReference>
<name>A0A2H0N4H7_9BACT</name>
<dbReference type="EMBL" id="PCWN01000008">
    <property type="protein sequence ID" value="PIR03793.1"/>
    <property type="molecule type" value="Genomic_DNA"/>
</dbReference>
<comment type="caution">
    <text evidence="1">The sequence shown here is derived from an EMBL/GenBank/DDBJ whole genome shotgun (WGS) entry which is preliminary data.</text>
</comment>
<proteinExistence type="predicted"/>
<organism evidence="1 2">
    <name type="scientific">Candidatus Magasanikbacteria bacterium CG11_big_fil_rev_8_21_14_0_20_39_34</name>
    <dbReference type="NCBI Taxonomy" id="1974653"/>
    <lineage>
        <taxon>Bacteria</taxon>
        <taxon>Candidatus Magasanikiibacteriota</taxon>
    </lineage>
</organism>
<sequence>MQKKYKGIGFDWSGVVYHYGSSYPQAVEHLFGIPPEQFRPVYFTYNHLLNVESRDIREVWKKIFSHFNLENEVDAFFSYLNSLPPGSLDQEIILLITELKKQGYKVGLLSNHTLSGAQHARSICDLDSLFDVSLFSAEIHFMKPQPEAFFILAEKLGIDISELLFIDDAKKSLEGAEQVGYTPIRYLNADQLKKELSQILNV</sequence>
<dbReference type="PRINTS" id="PR00413">
    <property type="entry name" value="HADHALOGNASE"/>
</dbReference>
<dbReference type="PANTHER" id="PTHR43611:SF3">
    <property type="entry name" value="FLAVIN MONONUCLEOTIDE HYDROLASE 1, CHLOROPLATIC"/>
    <property type="match status" value="1"/>
</dbReference>
<dbReference type="AlphaFoldDB" id="A0A2H0N4H7"/>
<reference evidence="1 2" key="1">
    <citation type="submission" date="2017-09" db="EMBL/GenBank/DDBJ databases">
        <title>Depth-based differentiation of microbial function through sediment-hosted aquifers and enrichment of novel symbionts in the deep terrestrial subsurface.</title>
        <authorList>
            <person name="Probst A.J."/>
            <person name="Ladd B."/>
            <person name="Jarett J.K."/>
            <person name="Geller-Mcgrath D.E."/>
            <person name="Sieber C.M."/>
            <person name="Emerson J.B."/>
            <person name="Anantharaman K."/>
            <person name="Thomas B.C."/>
            <person name="Malmstrom R."/>
            <person name="Stieglmeier M."/>
            <person name="Klingl A."/>
            <person name="Woyke T."/>
            <person name="Ryan C.M."/>
            <person name="Banfield J.F."/>
        </authorList>
    </citation>
    <scope>NUCLEOTIDE SEQUENCE [LARGE SCALE GENOMIC DNA]</scope>
    <source>
        <strain evidence="1">CG11_big_fil_rev_8_21_14_0_20_39_34</strain>
    </source>
</reference>
<dbReference type="SUPFAM" id="SSF56784">
    <property type="entry name" value="HAD-like"/>
    <property type="match status" value="1"/>
</dbReference>
<dbReference type="Proteomes" id="UP000229600">
    <property type="component" value="Unassembled WGS sequence"/>
</dbReference>
<dbReference type="NCBIfam" id="TIGR01509">
    <property type="entry name" value="HAD-SF-IA-v3"/>
    <property type="match status" value="1"/>
</dbReference>
<dbReference type="SFLD" id="SFLDS00003">
    <property type="entry name" value="Haloacid_Dehalogenase"/>
    <property type="match status" value="1"/>
</dbReference>
<gene>
    <name evidence="1" type="ORF">COV59_03920</name>
</gene>
<dbReference type="InterPro" id="IPR006439">
    <property type="entry name" value="HAD-SF_hydro_IA"/>
</dbReference>